<accession>A0AAF0F1H3</accession>
<feature type="domain" description="MD-2-related lipid-recognition" evidence="9">
    <location>
        <begin position="69"/>
        <end position="191"/>
    </location>
</feature>
<dbReference type="RefSeq" id="XP_060121211.1">
    <property type="nucleotide sequence ID" value="XM_060265228.1"/>
</dbReference>
<dbReference type="InterPro" id="IPR036846">
    <property type="entry name" value="GM2-AP_sf"/>
</dbReference>
<dbReference type="GeneID" id="85224914"/>
<feature type="chain" id="PRO_5041988449" description="Phosphatidylglycerol/phosphatidylinositol transfer protein" evidence="8">
    <location>
        <begin position="20"/>
        <end position="205"/>
    </location>
</feature>
<keyword evidence="11" id="KW-1185">Reference proteome</keyword>
<organism evidence="10 11">
    <name type="scientific">Malassezia japonica</name>
    <dbReference type="NCBI Taxonomy" id="223818"/>
    <lineage>
        <taxon>Eukaryota</taxon>
        <taxon>Fungi</taxon>
        <taxon>Dikarya</taxon>
        <taxon>Basidiomycota</taxon>
        <taxon>Ustilaginomycotina</taxon>
        <taxon>Malasseziomycetes</taxon>
        <taxon>Malasseziales</taxon>
        <taxon>Malasseziaceae</taxon>
        <taxon>Malassezia</taxon>
    </lineage>
</organism>
<protein>
    <recommendedName>
        <fullName evidence="4">Phosphatidylglycerol/phosphatidylinositol transfer protein</fullName>
    </recommendedName>
</protein>
<evidence type="ECO:0000256" key="7">
    <source>
        <dbReference type="ARBA" id="ARBA00023055"/>
    </source>
</evidence>
<dbReference type="InterPro" id="IPR003172">
    <property type="entry name" value="ML_dom"/>
</dbReference>
<reference evidence="10" key="1">
    <citation type="submission" date="2023-03" db="EMBL/GenBank/DDBJ databases">
        <title>Mating type loci evolution in Malassezia.</title>
        <authorList>
            <person name="Coelho M.A."/>
        </authorList>
    </citation>
    <scope>NUCLEOTIDE SEQUENCE</scope>
    <source>
        <strain evidence="10">CBS 9431</strain>
    </source>
</reference>
<evidence type="ECO:0000313" key="11">
    <source>
        <dbReference type="Proteomes" id="UP001217754"/>
    </source>
</evidence>
<dbReference type="InterPro" id="IPR014756">
    <property type="entry name" value="Ig_E-set"/>
</dbReference>
<dbReference type="SMART" id="SM00737">
    <property type="entry name" value="ML"/>
    <property type="match status" value="1"/>
</dbReference>
<evidence type="ECO:0000256" key="6">
    <source>
        <dbReference type="ARBA" id="ARBA00022729"/>
    </source>
</evidence>
<dbReference type="GO" id="GO:0032366">
    <property type="term" value="P:intracellular sterol transport"/>
    <property type="evidence" value="ECO:0007669"/>
    <property type="project" value="InterPro"/>
</dbReference>
<feature type="signal peptide" evidence="8">
    <location>
        <begin position="1"/>
        <end position="19"/>
    </location>
</feature>
<dbReference type="Pfam" id="PF02221">
    <property type="entry name" value="E1_DerP2_DerF2"/>
    <property type="match status" value="1"/>
</dbReference>
<keyword evidence="5" id="KW-0813">Transport</keyword>
<dbReference type="InterPro" id="IPR033917">
    <property type="entry name" value="ML_PG-PI_TP"/>
</dbReference>
<evidence type="ECO:0000256" key="4">
    <source>
        <dbReference type="ARBA" id="ARBA00016056"/>
    </source>
</evidence>
<evidence type="ECO:0000256" key="3">
    <source>
        <dbReference type="ARBA" id="ARBA00011245"/>
    </source>
</evidence>
<dbReference type="GO" id="GO:0032934">
    <property type="term" value="F:sterol binding"/>
    <property type="evidence" value="ECO:0007669"/>
    <property type="project" value="InterPro"/>
</dbReference>
<evidence type="ECO:0000259" key="9">
    <source>
        <dbReference type="SMART" id="SM00737"/>
    </source>
</evidence>
<comment type="similarity">
    <text evidence="2">Belongs to the NPC2 family.</text>
</comment>
<dbReference type="PANTHER" id="PTHR11306:SF0">
    <property type="entry name" value="PHOSPHATIDYLGLYCEROL_PHOSPHATIDYLINOSITOL TRANSFER PROTEIN"/>
    <property type="match status" value="1"/>
</dbReference>
<dbReference type="SUPFAM" id="SSF81296">
    <property type="entry name" value="E set domains"/>
    <property type="match status" value="1"/>
</dbReference>
<evidence type="ECO:0000256" key="8">
    <source>
        <dbReference type="SAM" id="SignalP"/>
    </source>
</evidence>
<comment type="function">
    <text evidence="1">Catalyzes the intermembrane transfer of phosphatidylglycerol and phosphatidylinositol.</text>
</comment>
<dbReference type="PANTHER" id="PTHR11306">
    <property type="entry name" value="NIEMANN PICK TYPE C2 PROTEIN NPC2-RELATED"/>
    <property type="match status" value="1"/>
</dbReference>
<sequence>MRAAVLGWLALCAATAVRCASPQIVYQLQSDREPDLVDQLVGEARERNIPLDSELRPTDVERHSASFAWGVCGGSELAVQVQSIALNPDPPVKGQNLTVHGKGTLHTEVKNGTFIDLSVRVGFLRIFSQRVDVCEALKENDVEIQCPLAPGVYDVKHTAELPAHIPPAKYSVHVTGETHDGKPLACLDVALSFSMFSQARRWLGW</sequence>
<dbReference type="AlphaFoldDB" id="A0AAF0F1H3"/>
<dbReference type="Gene3D" id="2.70.220.10">
    <property type="entry name" value="Ganglioside GM2 activator"/>
    <property type="match status" value="2"/>
</dbReference>
<name>A0AAF0F1H3_9BASI</name>
<evidence type="ECO:0000256" key="1">
    <source>
        <dbReference type="ARBA" id="ARBA00002053"/>
    </source>
</evidence>
<proteinExistence type="inferred from homology"/>
<comment type="subunit">
    <text evidence="3">Monomer.</text>
</comment>
<evidence type="ECO:0000313" key="10">
    <source>
        <dbReference type="EMBL" id="WFD38314.1"/>
    </source>
</evidence>
<dbReference type="CDD" id="cd00917">
    <property type="entry name" value="PG-PI_TP"/>
    <property type="match status" value="1"/>
</dbReference>
<dbReference type="InterPro" id="IPR039670">
    <property type="entry name" value="NPC2-like"/>
</dbReference>
<dbReference type="Proteomes" id="UP001217754">
    <property type="component" value="Chromosome 2"/>
</dbReference>
<keyword evidence="6 8" id="KW-0732">Signal</keyword>
<gene>
    <name evidence="10" type="ORF">MJAP1_001265</name>
</gene>
<evidence type="ECO:0000256" key="2">
    <source>
        <dbReference type="ARBA" id="ARBA00006370"/>
    </source>
</evidence>
<keyword evidence="7" id="KW-0445">Lipid transport</keyword>
<dbReference type="EMBL" id="CP119959">
    <property type="protein sequence ID" value="WFD38314.1"/>
    <property type="molecule type" value="Genomic_DNA"/>
</dbReference>
<evidence type="ECO:0000256" key="5">
    <source>
        <dbReference type="ARBA" id="ARBA00022448"/>
    </source>
</evidence>